<evidence type="ECO:0008006" key="4">
    <source>
        <dbReference type="Google" id="ProtNLM"/>
    </source>
</evidence>
<feature type="chain" id="PRO_5025574467" description="Secreted protein" evidence="1">
    <location>
        <begin position="25"/>
        <end position="179"/>
    </location>
</feature>
<dbReference type="GeneID" id="54546627"/>
<evidence type="ECO:0000256" key="1">
    <source>
        <dbReference type="SAM" id="SignalP"/>
    </source>
</evidence>
<organism evidence="2 3">
    <name type="scientific">Westerdykella ornata</name>
    <dbReference type="NCBI Taxonomy" id="318751"/>
    <lineage>
        <taxon>Eukaryota</taxon>
        <taxon>Fungi</taxon>
        <taxon>Dikarya</taxon>
        <taxon>Ascomycota</taxon>
        <taxon>Pezizomycotina</taxon>
        <taxon>Dothideomycetes</taxon>
        <taxon>Pleosporomycetidae</taxon>
        <taxon>Pleosporales</taxon>
        <taxon>Sporormiaceae</taxon>
        <taxon>Westerdykella</taxon>
    </lineage>
</organism>
<evidence type="ECO:0000313" key="3">
    <source>
        <dbReference type="Proteomes" id="UP000800097"/>
    </source>
</evidence>
<name>A0A6A6JT08_WESOR</name>
<evidence type="ECO:0000313" key="2">
    <source>
        <dbReference type="EMBL" id="KAF2279374.1"/>
    </source>
</evidence>
<gene>
    <name evidence="2" type="ORF">EI97DRAFT_174116</name>
</gene>
<dbReference type="RefSeq" id="XP_033656913.1">
    <property type="nucleotide sequence ID" value="XM_033793452.1"/>
</dbReference>
<proteinExistence type="predicted"/>
<protein>
    <recommendedName>
        <fullName evidence="4">Secreted protein</fullName>
    </recommendedName>
</protein>
<keyword evidence="1" id="KW-0732">Signal</keyword>
<reference evidence="2" key="1">
    <citation type="journal article" date="2020" name="Stud. Mycol.">
        <title>101 Dothideomycetes genomes: a test case for predicting lifestyles and emergence of pathogens.</title>
        <authorList>
            <person name="Haridas S."/>
            <person name="Albert R."/>
            <person name="Binder M."/>
            <person name="Bloem J."/>
            <person name="Labutti K."/>
            <person name="Salamov A."/>
            <person name="Andreopoulos B."/>
            <person name="Baker S."/>
            <person name="Barry K."/>
            <person name="Bills G."/>
            <person name="Bluhm B."/>
            <person name="Cannon C."/>
            <person name="Castanera R."/>
            <person name="Culley D."/>
            <person name="Daum C."/>
            <person name="Ezra D."/>
            <person name="Gonzalez J."/>
            <person name="Henrissat B."/>
            <person name="Kuo A."/>
            <person name="Liang C."/>
            <person name="Lipzen A."/>
            <person name="Lutzoni F."/>
            <person name="Magnuson J."/>
            <person name="Mondo S."/>
            <person name="Nolan M."/>
            <person name="Ohm R."/>
            <person name="Pangilinan J."/>
            <person name="Park H.-J."/>
            <person name="Ramirez L."/>
            <person name="Alfaro M."/>
            <person name="Sun H."/>
            <person name="Tritt A."/>
            <person name="Yoshinaga Y."/>
            <person name="Zwiers L.-H."/>
            <person name="Turgeon B."/>
            <person name="Goodwin S."/>
            <person name="Spatafora J."/>
            <person name="Crous P."/>
            <person name="Grigoriev I."/>
        </authorList>
    </citation>
    <scope>NUCLEOTIDE SEQUENCE</scope>
    <source>
        <strain evidence="2">CBS 379.55</strain>
    </source>
</reference>
<accession>A0A6A6JT08</accession>
<feature type="signal peptide" evidence="1">
    <location>
        <begin position="1"/>
        <end position="24"/>
    </location>
</feature>
<dbReference type="Proteomes" id="UP000800097">
    <property type="component" value="Unassembled WGS sequence"/>
</dbReference>
<dbReference type="EMBL" id="ML986486">
    <property type="protein sequence ID" value="KAF2279374.1"/>
    <property type="molecule type" value="Genomic_DNA"/>
</dbReference>
<keyword evidence="3" id="KW-1185">Reference proteome</keyword>
<sequence length="179" mass="18871">MFPYRHVSLSVAVSILGVVYPAAAGPSPSPTTSTSPLPPLSTCPISVAFSWIWFVSCARRHEGLAISHDESPAPLSPSGLPGIHPFRPAPPTPFTVPLLGKPVRDGLRPFFTWNTQSSQASIEKGNIDVTGRSGSSPIPIYLLWCGWTLPGAVPALRPAAIHPFTTRFSLGLGASHASA</sequence>
<dbReference type="AlphaFoldDB" id="A0A6A6JT08"/>